<accession>A0A0F9PYF2</accession>
<proteinExistence type="predicted"/>
<protein>
    <submittedName>
        <fullName evidence="1">Uncharacterized protein</fullName>
    </submittedName>
</protein>
<evidence type="ECO:0000313" key="1">
    <source>
        <dbReference type="EMBL" id="KKN36695.1"/>
    </source>
</evidence>
<comment type="caution">
    <text evidence="1">The sequence shown here is derived from an EMBL/GenBank/DDBJ whole genome shotgun (WGS) entry which is preliminary data.</text>
</comment>
<name>A0A0F9PYF2_9ZZZZ</name>
<organism evidence="1">
    <name type="scientific">marine sediment metagenome</name>
    <dbReference type="NCBI Taxonomy" id="412755"/>
    <lineage>
        <taxon>unclassified sequences</taxon>
        <taxon>metagenomes</taxon>
        <taxon>ecological metagenomes</taxon>
    </lineage>
</organism>
<dbReference type="AlphaFoldDB" id="A0A0F9PYF2"/>
<dbReference type="EMBL" id="LAZR01001948">
    <property type="protein sequence ID" value="KKN36695.1"/>
    <property type="molecule type" value="Genomic_DNA"/>
</dbReference>
<gene>
    <name evidence="1" type="ORF">LCGC14_0770830</name>
</gene>
<sequence length="218" mass="25834">MRIYTVYKLIDFHNNREVVRWVGLTAYSLNERLAQHLRDKSNTHKWEWIEKLKTIGEVPEIEPIMVLKCYEEPSIVGGRPPISINPAIRNVERYYVEKYKESIFNERLNPLKNTYKEIRTTKNGSANRETKLSTMTTQHTKETKEMDKCILCKTPDNDKKSDHLRHCYKIAQDKLDQSMYKPRLFYAELNRLQRGGNPICSNRTKCRDRQSIKPILKS</sequence>
<reference evidence="1" key="1">
    <citation type="journal article" date="2015" name="Nature">
        <title>Complex archaea that bridge the gap between prokaryotes and eukaryotes.</title>
        <authorList>
            <person name="Spang A."/>
            <person name="Saw J.H."/>
            <person name="Jorgensen S.L."/>
            <person name="Zaremba-Niedzwiedzka K."/>
            <person name="Martijn J."/>
            <person name="Lind A.E."/>
            <person name="van Eijk R."/>
            <person name="Schleper C."/>
            <person name="Guy L."/>
            <person name="Ettema T.J."/>
        </authorList>
    </citation>
    <scope>NUCLEOTIDE SEQUENCE</scope>
</reference>